<proteinExistence type="predicted"/>
<reference evidence="3" key="1">
    <citation type="journal article" date="2023" name="Insect Mol. Biol.">
        <title>Genome sequencing provides insights into the evolution of gene families encoding plant cell wall-degrading enzymes in longhorned beetles.</title>
        <authorList>
            <person name="Shin N.R."/>
            <person name="Okamura Y."/>
            <person name="Kirsch R."/>
            <person name="Pauchet Y."/>
        </authorList>
    </citation>
    <scope>NUCLEOTIDE SEQUENCE</scope>
    <source>
        <strain evidence="3">MMC_N1</strain>
    </source>
</reference>
<comment type="caution">
    <text evidence="3">The sequence shown here is derived from an EMBL/GenBank/DDBJ whole genome shotgun (WGS) entry which is preliminary data.</text>
</comment>
<dbReference type="PANTHER" id="PTHR16768:SF5">
    <property type="entry name" value="FI14214P"/>
    <property type="match status" value="1"/>
</dbReference>
<protein>
    <submittedName>
        <fullName evidence="3">Uncharacterized protein</fullName>
    </submittedName>
</protein>
<evidence type="ECO:0000256" key="1">
    <source>
        <dbReference type="ARBA" id="ARBA00023054"/>
    </source>
</evidence>
<dbReference type="InterPro" id="IPR009533">
    <property type="entry name" value="FAM107"/>
</dbReference>
<keyword evidence="4" id="KW-1185">Reference proteome</keyword>
<sequence length="86" mass="9750">MNLTTGEPTLKHSTIEELKSKLETKEDVDETATTMIPDTLRNPGHHPPPPLLSDDGLIMPRKPANPVKENTERQNLHKELLFNQKM</sequence>
<evidence type="ECO:0000256" key="2">
    <source>
        <dbReference type="SAM" id="MobiDB-lite"/>
    </source>
</evidence>
<feature type="compositionally biased region" description="Basic and acidic residues" evidence="2">
    <location>
        <begin position="9"/>
        <end position="25"/>
    </location>
</feature>
<gene>
    <name evidence="3" type="ORF">NQ317_000861</name>
</gene>
<dbReference type="Proteomes" id="UP001162164">
    <property type="component" value="Unassembled WGS sequence"/>
</dbReference>
<evidence type="ECO:0000313" key="4">
    <source>
        <dbReference type="Proteomes" id="UP001162164"/>
    </source>
</evidence>
<feature type="region of interest" description="Disordered" evidence="2">
    <location>
        <begin position="1"/>
        <end position="74"/>
    </location>
</feature>
<dbReference type="EMBL" id="JAPWTJ010000173">
    <property type="protein sequence ID" value="KAJ8981633.1"/>
    <property type="molecule type" value="Genomic_DNA"/>
</dbReference>
<organism evidence="3 4">
    <name type="scientific">Molorchus minor</name>
    <dbReference type="NCBI Taxonomy" id="1323400"/>
    <lineage>
        <taxon>Eukaryota</taxon>
        <taxon>Metazoa</taxon>
        <taxon>Ecdysozoa</taxon>
        <taxon>Arthropoda</taxon>
        <taxon>Hexapoda</taxon>
        <taxon>Insecta</taxon>
        <taxon>Pterygota</taxon>
        <taxon>Neoptera</taxon>
        <taxon>Endopterygota</taxon>
        <taxon>Coleoptera</taxon>
        <taxon>Polyphaga</taxon>
        <taxon>Cucujiformia</taxon>
        <taxon>Chrysomeloidea</taxon>
        <taxon>Cerambycidae</taxon>
        <taxon>Lamiinae</taxon>
        <taxon>Monochamini</taxon>
        <taxon>Molorchus</taxon>
    </lineage>
</organism>
<evidence type="ECO:0000313" key="3">
    <source>
        <dbReference type="EMBL" id="KAJ8981633.1"/>
    </source>
</evidence>
<accession>A0ABQ9JTN4</accession>
<dbReference type="Pfam" id="PF06625">
    <property type="entry name" value="DUF1151"/>
    <property type="match status" value="1"/>
</dbReference>
<keyword evidence="1" id="KW-0175">Coiled coil</keyword>
<dbReference type="PANTHER" id="PTHR16768">
    <property type="entry name" value="DOWN REGULATED IN RENAL CARCINOMA 1/TU3A"/>
    <property type="match status" value="1"/>
</dbReference>
<name>A0ABQ9JTN4_9CUCU</name>